<feature type="compositionally biased region" description="Polar residues" evidence="1">
    <location>
        <begin position="284"/>
        <end position="310"/>
    </location>
</feature>
<keyword evidence="3" id="KW-1185">Reference proteome</keyword>
<evidence type="ECO:0000313" key="3">
    <source>
        <dbReference type="Proteomes" id="UP000807306"/>
    </source>
</evidence>
<feature type="compositionally biased region" description="Low complexity" evidence="1">
    <location>
        <begin position="978"/>
        <end position="1000"/>
    </location>
</feature>
<feature type="region of interest" description="Disordered" evidence="1">
    <location>
        <begin position="205"/>
        <end position="602"/>
    </location>
</feature>
<name>A0A9P6EBC7_9AGAR</name>
<feature type="compositionally biased region" description="Pro residues" evidence="1">
    <location>
        <begin position="383"/>
        <end position="395"/>
    </location>
</feature>
<feature type="region of interest" description="Disordered" evidence="1">
    <location>
        <begin position="940"/>
        <end position="1041"/>
    </location>
</feature>
<feature type="compositionally biased region" description="Polar residues" evidence="1">
    <location>
        <begin position="468"/>
        <end position="489"/>
    </location>
</feature>
<feature type="compositionally biased region" description="Low complexity" evidence="1">
    <location>
        <begin position="413"/>
        <end position="463"/>
    </location>
</feature>
<feature type="region of interest" description="Disordered" evidence="1">
    <location>
        <begin position="798"/>
        <end position="829"/>
    </location>
</feature>
<evidence type="ECO:0000256" key="1">
    <source>
        <dbReference type="SAM" id="MobiDB-lite"/>
    </source>
</evidence>
<reference evidence="2" key="1">
    <citation type="submission" date="2020-11" db="EMBL/GenBank/DDBJ databases">
        <authorList>
            <consortium name="DOE Joint Genome Institute"/>
            <person name="Ahrendt S."/>
            <person name="Riley R."/>
            <person name="Andreopoulos W."/>
            <person name="Labutti K."/>
            <person name="Pangilinan J."/>
            <person name="Ruiz-Duenas F.J."/>
            <person name="Barrasa J.M."/>
            <person name="Sanchez-Garcia M."/>
            <person name="Camarero S."/>
            <person name="Miyauchi S."/>
            <person name="Serrano A."/>
            <person name="Linde D."/>
            <person name="Babiker R."/>
            <person name="Drula E."/>
            <person name="Ayuso-Fernandez I."/>
            <person name="Pacheco R."/>
            <person name="Padilla G."/>
            <person name="Ferreira P."/>
            <person name="Barriuso J."/>
            <person name="Kellner H."/>
            <person name="Castanera R."/>
            <person name="Alfaro M."/>
            <person name="Ramirez L."/>
            <person name="Pisabarro A.G."/>
            <person name="Kuo A."/>
            <person name="Tritt A."/>
            <person name="Lipzen A."/>
            <person name="He G."/>
            <person name="Yan M."/>
            <person name="Ng V."/>
            <person name="Cullen D."/>
            <person name="Martin F."/>
            <person name="Rosso M.-N."/>
            <person name="Henrissat B."/>
            <person name="Hibbett D."/>
            <person name="Martinez A.T."/>
            <person name="Grigoriev I.V."/>
        </authorList>
    </citation>
    <scope>NUCLEOTIDE SEQUENCE</scope>
    <source>
        <strain evidence="2">CBS 506.95</strain>
    </source>
</reference>
<dbReference type="OrthoDB" id="774557at2759"/>
<organism evidence="2 3">
    <name type="scientific">Crepidotus variabilis</name>
    <dbReference type="NCBI Taxonomy" id="179855"/>
    <lineage>
        <taxon>Eukaryota</taxon>
        <taxon>Fungi</taxon>
        <taxon>Dikarya</taxon>
        <taxon>Basidiomycota</taxon>
        <taxon>Agaricomycotina</taxon>
        <taxon>Agaricomycetes</taxon>
        <taxon>Agaricomycetidae</taxon>
        <taxon>Agaricales</taxon>
        <taxon>Agaricineae</taxon>
        <taxon>Crepidotaceae</taxon>
        <taxon>Crepidotus</taxon>
    </lineage>
</organism>
<dbReference type="Pfam" id="PF01803">
    <property type="entry name" value="LIM_bind"/>
    <property type="match status" value="1"/>
</dbReference>
<feature type="compositionally biased region" description="Polar residues" evidence="1">
    <location>
        <begin position="205"/>
        <end position="216"/>
    </location>
</feature>
<evidence type="ECO:0000313" key="2">
    <source>
        <dbReference type="EMBL" id="KAF9526268.1"/>
    </source>
</evidence>
<feature type="compositionally biased region" description="Polar residues" evidence="1">
    <location>
        <begin position="242"/>
        <end position="271"/>
    </location>
</feature>
<feature type="region of interest" description="Disordered" evidence="1">
    <location>
        <begin position="1"/>
        <end position="116"/>
    </location>
</feature>
<proteinExistence type="predicted"/>
<feature type="compositionally biased region" description="Polar residues" evidence="1">
    <location>
        <begin position="940"/>
        <end position="949"/>
    </location>
</feature>
<feature type="compositionally biased region" description="Polar residues" evidence="1">
    <location>
        <begin position="76"/>
        <end position="91"/>
    </location>
</feature>
<comment type="caution">
    <text evidence="2">The sequence shown here is derived from an EMBL/GenBank/DDBJ whole genome shotgun (WGS) entry which is preliminary data.</text>
</comment>
<feature type="compositionally biased region" description="Polar residues" evidence="1">
    <location>
        <begin position="324"/>
        <end position="356"/>
    </location>
</feature>
<feature type="compositionally biased region" description="Low complexity" evidence="1">
    <location>
        <begin position="512"/>
        <end position="522"/>
    </location>
</feature>
<feature type="compositionally biased region" description="Polar residues" evidence="1">
    <location>
        <begin position="105"/>
        <end position="116"/>
    </location>
</feature>
<gene>
    <name evidence="2" type="ORF">CPB83DRAFT_884996</name>
</gene>
<feature type="compositionally biased region" description="Low complexity" evidence="1">
    <location>
        <begin position="579"/>
        <end position="588"/>
    </location>
</feature>
<feature type="compositionally biased region" description="Polar residues" evidence="1">
    <location>
        <begin position="963"/>
        <end position="977"/>
    </location>
</feature>
<dbReference type="Proteomes" id="UP000807306">
    <property type="component" value="Unassembled WGS sequence"/>
</dbReference>
<feature type="compositionally biased region" description="Polar residues" evidence="1">
    <location>
        <begin position="225"/>
        <end position="235"/>
    </location>
</feature>
<dbReference type="InterPro" id="IPR029005">
    <property type="entry name" value="LIM-bd/SEUSS"/>
</dbReference>
<feature type="compositionally biased region" description="Low complexity" evidence="1">
    <location>
        <begin position="950"/>
        <end position="960"/>
    </location>
</feature>
<accession>A0A9P6EBC7</accession>
<feature type="compositionally biased region" description="Low complexity" evidence="1">
    <location>
        <begin position="48"/>
        <end position="66"/>
    </location>
</feature>
<dbReference type="PANTHER" id="PTHR10378">
    <property type="entry name" value="LIM DOMAIN-BINDING PROTEIN"/>
    <property type="match status" value="1"/>
</dbReference>
<dbReference type="EMBL" id="MU157873">
    <property type="protein sequence ID" value="KAF9526268.1"/>
    <property type="molecule type" value="Genomic_DNA"/>
</dbReference>
<feature type="compositionally biased region" description="Low complexity" evidence="1">
    <location>
        <begin position="558"/>
        <end position="572"/>
    </location>
</feature>
<sequence length="1041" mass="110414">MSGGLRQGMIPSPSIGQPQGMLLNANHPGFMSNSGHMGPQQGLGQGPLGLPQNMSSGPPMSMLSGPPMNPSIPRFTMQSNPMPQGLPQQQRAMVPRQGPNPPQLNPTSANPSAAHIQSQMVGMQLPPGIMQQVGQNNPIRRVQSQPQMNPLGGMPQSASGMTMNQSNQLRQLANQPPGQQPHLQQQHIRMQQFAPNGNMDLMQMRSHNPASSSMSHNIVPRPGPNQGQVMNSLTPSPFPPGMQSQHHQNPFPNGSMPNQAPNSSRPNSTQGMAAGPSHNPANRLRTSPDGSNPMSFMSYGTPSQFSNSNPAARGVAPNLGQPYSFPSTSSPSMQLTDVRQPSPSNMANVTSSQAGNSAAKGGFFPTPAQQHLDMGLDNYSPPFTMPPPPSIPRPPSHGTNPHPGSLPPTPSTPMQNSQQRQQQQHRPPTPQQQAQMAMEQMSQHQSGSHSQPQRPPSQASGSAVNVGPGSTTPGPQQARQPQNQPTFAQGLTAAGRIQQPHQPGQNGPPGSGPQQQHPQGAPLMPILPRPPTRGSMSSQSGPPSMPPPTNLPHGQNAQQQQQSGTAPMGQPQQGPPRPSSSASSPPLGVQNTSQSGRGVMPTTTTAAIPINNIQSALGSGQALMRLIEFSGLLAGENGKKYQLSFWNEMVQQFFTPKALMKLTLWKDNQRNEAKPFEIGVPILPRFFLVTTQSGVKSMTFCLDGARERVREPGHAIVECLGAVWTYKYTNGYTVTLRGPLTVHIVLTATHPPGSIHPTTGHPYSLKFEDFQFDANFHDKFIPLESILGSRSTELSAPPLSNMPMALSAPIPSTQIGGGTHSGKHQGADEDKNWEEPRVLIDHASIPGEPVNAFGIPQATMRCLELAESVTSMVDLIHFSRESPGGPLDALKSFADKLREAGAVLPVPPPPPLQAALPWPIGPSASSPYYPPSSSSINTLYSSASPSLTHPSAPAQSSSPPNTGPTLTNSPDKQSKTIPQQGHPPSGPISSPAISTASNTPLMPNTSLKRKQTGDAGSPIMADQSGKRNTARKRNRIASATG</sequence>
<dbReference type="AlphaFoldDB" id="A0A9P6EBC7"/>
<protein>
    <submittedName>
        <fullName evidence="2">LIM-domain binding protein-domain-containing protein</fullName>
    </submittedName>
</protein>